<dbReference type="GO" id="GO:0008270">
    <property type="term" value="F:zinc ion binding"/>
    <property type="evidence" value="ECO:0007669"/>
    <property type="project" value="UniProtKB-KW"/>
</dbReference>
<dbReference type="SUPFAM" id="SSF57845">
    <property type="entry name" value="B-box zinc-binding domain"/>
    <property type="match status" value="1"/>
</dbReference>
<keyword evidence="1" id="KW-0479">Metal-binding</keyword>
<dbReference type="OrthoDB" id="6070885at2759"/>
<dbReference type="SMART" id="SM00184">
    <property type="entry name" value="RING"/>
    <property type="match status" value="1"/>
</dbReference>
<evidence type="ECO:0000313" key="9">
    <source>
        <dbReference type="Proteomes" id="UP001152320"/>
    </source>
</evidence>
<feature type="coiled-coil region" evidence="5">
    <location>
        <begin position="207"/>
        <end position="310"/>
    </location>
</feature>
<accession>A0A9Q1CEU1</accession>
<keyword evidence="2 4" id="KW-0863">Zinc-finger</keyword>
<evidence type="ECO:0000256" key="4">
    <source>
        <dbReference type="PROSITE-ProRule" id="PRU00024"/>
    </source>
</evidence>
<dbReference type="PROSITE" id="PS00518">
    <property type="entry name" value="ZF_RING_1"/>
    <property type="match status" value="1"/>
</dbReference>
<dbReference type="InterPro" id="IPR000315">
    <property type="entry name" value="Znf_B-box"/>
</dbReference>
<evidence type="ECO:0000256" key="5">
    <source>
        <dbReference type="SAM" id="Coils"/>
    </source>
</evidence>
<proteinExistence type="predicted"/>
<dbReference type="CDD" id="cd16579">
    <property type="entry name" value="RING-HC_PML_C-V"/>
    <property type="match status" value="1"/>
</dbReference>
<dbReference type="Pfam" id="PF00097">
    <property type="entry name" value="zf-C3HC4"/>
    <property type="match status" value="1"/>
</dbReference>
<reference evidence="8" key="1">
    <citation type="submission" date="2021-10" db="EMBL/GenBank/DDBJ databases">
        <title>Tropical sea cucumber genome reveals ecological adaptation and Cuvierian tubules defense mechanism.</title>
        <authorList>
            <person name="Chen T."/>
        </authorList>
    </citation>
    <scope>NUCLEOTIDE SEQUENCE</scope>
    <source>
        <strain evidence="8">Nanhai2018</strain>
        <tissue evidence="8">Muscle</tissue>
    </source>
</reference>
<dbReference type="InterPro" id="IPR047153">
    <property type="entry name" value="TRIM45/56/19-like"/>
</dbReference>
<gene>
    <name evidence="8" type="ORF">HOLleu_11368</name>
</gene>
<dbReference type="PANTHER" id="PTHR25462">
    <property type="entry name" value="BONUS, ISOFORM C-RELATED"/>
    <property type="match status" value="1"/>
</dbReference>
<protein>
    <submittedName>
        <fullName evidence="8">E3 ubiquitin-protein ligase TRIM56</fullName>
    </submittedName>
</protein>
<dbReference type="InterPro" id="IPR018957">
    <property type="entry name" value="Znf_C3HC4_RING-type"/>
</dbReference>
<dbReference type="PROSITE" id="PS50119">
    <property type="entry name" value="ZF_BBOX"/>
    <property type="match status" value="1"/>
</dbReference>
<feature type="domain" description="RING-type" evidence="6">
    <location>
        <begin position="17"/>
        <end position="60"/>
    </location>
</feature>
<evidence type="ECO:0000256" key="3">
    <source>
        <dbReference type="ARBA" id="ARBA00022833"/>
    </source>
</evidence>
<dbReference type="Proteomes" id="UP001152320">
    <property type="component" value="Chromosome 4"/>
</dbReference>
<dbReference type="InterPro" id="IPR017907">
    <property type="entry name" value="Znf_RING_CS"/>
</dbReference>
<evidence type="ECO:0000259" key="6">
    <source>
        <dbReference type="PROSITE" id="PS50089"/>
    </source>
</evidence>
<keyword evidence="3" id="KW-0862">Zinc</keyword>
<dbReference type="PANTHER" id="PTHR25462:SF296">
    <property type="entry name" value="MEIOTIC P26, ISOFORM F"/>
    <property type="match status" value="1"/>
</dbReference>
<dbReference type="Gene3D" id="3.30.160.60">
    <property type="entry name" value="Classic Zinc Finger"/>
    <property type="match status" value="1"/>
</dbReference>
<dbReference type="AlphaFoldDB" id="A0A9Q1CEU1"/>
<dbReference type="CDD" id="cd19757">
    <property type="entry name" value="Bbox1"/>
    <property type="match status" value="1"/>
</dbReference>
<dbReference type="InterPro" id="IPR001841">
    <property type="entry name" value="Znf_RING"/>
</dbReference>
<feature type="domain" description="B box-type" evidence="7">
    <location>
        <begin position="95"/>
        <end position="142"/>
    </location>
</feature>
<keyword evidence="9" id="KW-1185">Reference proteome</keyword>
<dbReference type="SUPFAM" id="SSF101898">
    <property type="entry name" value="NHL repeat"/>
    <property type="match status" value="1"/>
</dbReference>
<dbReference type="InterPro" id="IPR013083">
    <property type="entry name" value="Znf_RING/FYVE/PHD"/>
</dbReference>
<keyword evidence="5" id="KW-0175">Coiled coil</keyword>
<evidence type="ECO:0000313" key="8">
    <source>
        <dbReference type="EMBL" id="KAJ8044027.1"/>
    </source>
</evidence>
<dbReference type="EMBL" id="JAIZAY010000004">
    <property type="protein sequence ID" value="KAJ8044027.1"/>
    <property type="molecule type" value="Genomic_DNA"/>
</dbReference>
<comment type="caution">
    <text evidence="8">The sequence shown here is derived from an EMBL/GenBank/DDBJ whole genome shotgun (WGS) entry which is preliminary data.</text>
</comment>
<name>A0A9Q1CEU1_HOLLE</name>
<dbReference type="Gene3D" id="3.30.40.10">
    <property type="entry name" value="Zinc/RING finger domain, C3HC4 (zinc finger)"/>
    <property type="match status" value="1"/>
</dbReference>
<dbReference type="SUPFAM" id="SSF57850">
    <property type="entry name" value="RING/U-box"/>
    <property type="match status" value="1"/>
</dbReference>
<dbReference type="PROSITE" id="PS50089">
    <property type="entry name" value="ZF_RING_2"/>
    <property type="match status" value="1"/>
</dbReference>
<sequence length="724" mass="84900">MSELSHLKDIDEKFCQCSVCLERYREPKLLPCLHRYCTICLKQLIERNQGVTVISCPECRNEVTIPTEGVDGFKTDFYMKNIIEYIQLQESLVDEKLRECYNCSKKLKATAYCFKCNGFLCKECHEIHLTGKSLKDHKQHALSLEDLKSKHMTLEKLSDMKEAPRCQSHLNDLCLLCCRTCNELPICVACVHGIHKNHDINDVKIIAAQKMEKLENEIKNLHKYRNQMQEVDRVKENMTFNFRERKENFTRRYENDMQNVKREIEKFEEDYQRSQTDIENNKERDLTETRKQMDEEMKQIKIKYDKMFDEIEKKSRIELENFRKDKKEKVGNSREKLVILVKEFRQYMDTFAKQQEVRLTKLEEISQRIVGISGRFENVTATAQSVLETRNDWTAVQCIPDICRAIKSLIKDMKREFPELDKLSRIGVCVEIEKDDESPVSIEGVKTDEWIVDDITGADDGSIVITGHNSSANYPSYITVINMNGKVLHRKELKKTCLYAWRYCAYLSEFKIVTVCWYNEIGVFDIRDYSYFKKNIHDVISSWPFGELAICVTTDLVNNHILVSKYNSRDVYVFDDQLNYHHTLTLPEMVKYPLNMAFSEGKLLIRPQTERKAYLFILEGQEVKVTHELKPDCDGDDWDPVSVCTDRKGLSYILWKKYNSAAAMESVVTQYTQDGRQLLISKQIEDNYASFITTVRTGMTEKLVVATEKTRKLHIYSLKENCYC</sequence>
<evidence type="ECO:0000259" key="7">
    <source>
        <dbReference type="PROSITE" id="PS50119"/>
    </source>
</evidence>
<evidence type="ECO:0000256" key="2">
    <source>
        <dbReference type="ARBA" id="ARBA00022771"/>
    </source>
</evidence>
<evidence type="ECO:0000256" key="1">
    <source>
        <dbReference type="ARBA" id="ARBA00022723"/>
    </source>
</evidence>
<organism evidence="8 9">
    <name type="scientific">Holothuria leucospilota</name>
    <name type="common">Black long sea cucumber</name>
    <name type="synonym">Mertensiothuria leucospilota</name>
    <dbReference type="NCBI Taxonomy" id="206669"/>
    <lineage>
        <taxon>Eukaryota</taxon>
        <taxon>Metazoa</taxon>
        <taxon>Echinodermata</taxon>
        <taxon>Eleutherozoa</taxon>
        <taxon>Echinozoa</taxon>
        <taxon>Holothuroidea</taxon>
        <taxon>Aspidochirotacea</taxon>
        <taxon>Aspidochirotida</taxon>
        <taxon>Holothuriidae</taxon>
        <taxon>Holothuria</taxon>
    </lineage>
</organism>